<keyword evidence="8" id="KW-0999">Mitochondrion inner membrane</keyword>
<comment type="caution">
    <text evidence="9">The sequence shown here is derived from an EMBL/GenBank/DDBJ whole genome shotgun (WGS) entry which is preliminary data.</text>
</comment>
<reference evidence="9 10" key="1">
    <citation type="journal article" date="2023" name="Elife">
        <title>Identification of key yeast species and microbe-microbe interactions impacting larval growth of Drosophila in the wild.</title>
        <authorList>
            <person name="Mure A."/>
            <person name="Sugiura Y."/>
            <person name="Maeda R."/>
            <person name="Honda K."/>
            <person name="Sakurai N."/>
            <person name="Takahashi Y."/>
            <person name="Watada M."/>
            <person name="Katoh T."/>
            <person name="Gotoh A."/>
            <person name="Gotoh Y."/>
            <person name="Taniguchi I."/>
            <person name="Nakamura K."/>
            <person name="Hayashi T."/>
            <person name="Katayama T."/>
            <person name="Uemura T."/>
            <person name="Hattori Y."/>
        </authorList>
    </citation>
    <scope>NUCLEOTIDE SEQUENCE [LARGE SCALE GENOMIC DNA]</scope>
    <source>
        <strain evidence="9 10">SC-9</strain>
    </source>
</reference>
<keyword evidence="10" id="KW-1185">Reference proteome</keyword>
<dbReference type="AlphaFoldDB" id="A0AAV5QX87"/>
<dbReference type="InterPro" id="IPR019165">
    <property type="entry name" value="Peptidase_M76_ATP23"/>
</dbReference>
<accession>A0AAV5QX87</accession>
<dbReference type="EMBL" id="BTFZ01000020">
    <property type="protein sequence ID" value="GMM38713.1"/>
    <property type="molecule type" value="Genomic_DNA"/>
</dbReference>
<dbReference type="GO" id="GO:0004222">
    <property type="term" value="F:metalloendopeptidase activity"/>
    <property type="evidence" value="ECO:0007669"/>
    <property type="project" value="InterPro"/>
</dbReference>
<evidence type="ECO:0000256" key="6">
    <source>
        <dbReference type="ARBA" id="ARBA00022801"/>
    </source>
</evidence>
<protein>
    <recommendedName>
        <fullName evidence="3 8">Mitochondrial inner membrane protease ATP23</fullName>
        <ecNumber evidence="8">3.4.24.-</ecNumber>
    </recommendedName>
</protein>
<keyword evidence="7 8" id="KW-0482">Metalloprotease</keyword>
<comment type="subcellular location">
    <subcellularLocation>
        <location evidence="1 8">Mitochondrion inner membrane</location>
        <topology evidence="1 8">Peripheral membrane protein</topology>
        <orientation evidence="1 8">Intermembrane side</orientation>
    </subcellularLocation>
</comment>
<dbReference type="GO" id="GO:0033615">
    <property type="term" value="P:mitochondrial proton-transporting ATP synthase complex assembly"/>
    <property type="evidence" value="ECO:0007669"/>
    <property type="project" value="TreeGrafter"/>
</dbReference>
<evidence type="ECO:0000313" key="10">
    <source>
        <dbReference type="Proteomes" id="UP001360560"/>
    </source>
</evidence>
<keyword evidence="6 8" id="KW-0378">Hydrolase</keyword>
<proteinExistence type="inferred from homology"/>
<dbReference type="RefSeq" id="XP_064855708.1">
    <property type="nucleotide sequence ID" value="XM_064999636.1"/>
</dbReference>
<evidence type="ECO:0000256" key="8">
    <source>
        <dbReference type="RuleBase" id="RU364057"/>
    </source>
</evidence>
<keyword evidence="5 8" id="KW-0479">Metal-binding</keyword>
<evidence type="ECO:0000256" key="5">
    <source>
        <dbReference type="ARBA" id="ARBA00022723"/>
    </source>
</evidence>
<evidence type="ECO:0000313" key="9">
    <source>
        <dbReference type="EMBL" id="GMM38713.1"/>
    </source>
</evidence>
<dbReference type="PANTHER" id="PTHR21711">
    <property type="entry name" value="MITOCHONDRIAL INNER MEMBRANE PROTEASE"/>
    <property type="match status" value="1"/>
</dbReference>
<evidence type="ECO:0000256" key="2">
    <source>
        <dbReference type="ARBA" id="ARBA00009915"/>
    </source>
</evidence>
<organism evidence="9 10">
    <name type="scientific">Saccharomycopsis crataegensis</name>
    <dbReference type="NCBI Taxonomy" id="43959"/>
    <lineage>
        <taxon>Eukaryota</taxon>
        <taxon>Fungi</taxon>
        <taxon>Dikarya</taxon>
        <taxon>Ascomycota</taxon>
        <taxon>Saccharomycotina</taxon>
        <taxon>Saccharomycetes</taxon>
        <taxon>Saccharomycopsidaceae</taxon>
        <taxon>Saccharomycopsis</taxon>
    </lineage>
</organism>
<gene>
    <name evidence="9" type="ORF">DASC09_060520</name>
</gene>
<evidence type="ECO:0000256" key="1">
    <source>
        <dbReference type="ARBA" id="ARBA00004137"/>
    </source>
</evidence>
<sequence length="259" mass="30011">MLDQIIIKFIPQVVSLKSHSDMSKNELPPPDQIPQAPSDLSSISGFEWWRRTLQYKTGLGLTPTDKTQYENDLAYKLNEANCQACNEYKNWIFNYSPTVRFLTSEITKVDPSKTISRDNVHCDFCPDWTRAGGYHPELGILVCQNRIINKFHMEDTLSHELVHAYDDAKFQVDWMNLRHHACSEIRASSLSGECRFWNQFKQGAIKNVSRGHQECVKRRAVLSVMANPNCKDKEMAEQVVNDVWGSCFNDTRPFERIYR</sequence>
<dbReference type="GO" id="GO:0005743">
    <property type="term" value="C:mitochondrial inner membrane"/>
    <property type="evidence" value="ECO:0007669"/>
    <property type="project" value="UniProtKB-SubCell"/>
</dbReference>
<dbReference type="Pfam" id="PF09768">
    <property type="entry name" value="Peptidase_M76"/>
    <property type="match status" value="1"/>
</dbReference>
<keyword evidence="4 8" id="KW-0645">Protease</keyword>
<comment type="function">
    <text evidence="8">Has a dual role in the assembly of mitochondrial ATPase.</text>
</comment>
<evidence type="ECO:0000256" key="3">
    <source>
        <dbReference type="ARBA" id="ARBA00014615"/>
    </source>
</evidence>
<dbReference type="GO" id="GO:0046872">
    <property type="term" value="F:metal ion binding"/>
    <property type="evidence" value="ECO:0007669"/>
    <property type="project" value="UniProtKB-KW"/>
</dbReference>
<dbReference type="EC" id="3.4.24.-" evidence="8"/>
<dbReference type="GO" id="GO:0034982">
    <property type="term" value="P:mitochondrial protein processing"/>
    <property type="evidence" value="ECO:0007669"/>
    <property type="project" value="TreeGrafter"/>
</dbReference>
<comment type="similarity">
    <text evidence="2 8">Belongs to the peptidase M76 family.</text>
</comment>
<name>A0AAV5QX87_9ASCO</name>
<dbReference type="PANTHER" id="PTHR21711:SF0">
    <property type="entry name" value="MITOCHONDRIAL INNER MEMBRANE PROTEASE ATP23 HOMOLOG"/>
    <property type="match status" value="1"/>
</dbReference>
<dbReference type="GeneID" id="90076701"/>
<keyword evidence="8" id="KW-0472">Membrane</keyword>
<evidence type="ECO:0000256" key="7">
    <source>
        <dbReference type="ARBA" id="ARBA00023049"/>
    </source>
</evidence>
<evidence type="ECO:0000256" key="4">
    <source>
        <dbReference type="ARBA" id="ARBA00022670"/>
    </source>
</evidence>
<keyword evidence="8" id="KW-0496">Mitochondrion</keyword>
<dbReference type="Proteomes" id="UP001360560">
    <property type="component" value="Unassembled WGS sequence"/>
</dbReference>